<name>A0A9P8LX59_9EUKA</name>
<feature type="compositionally biased region" description="Polar residues" evidence="1">
    <location>
        <begin position="276"/>
        <end position="288"/>
    </location>
</feature>
<dbReference type="GeneID" id="94295428"/>
<dbReference type="AlphaFoldDB" id="A0A9P8LX59"/>
<comment type="caution">
    <text evidence="2">The sequence shown here is derived from an EMBL/GenBank/DDBJ whole genome shotgun (WGS) entry which is preliminary data.</text>
</comment>
<dbReference type="KEGG" id="ssao:94295428"/>
<gene>
    <name evidence="2" type="ORF">SS50377_21405</name>
</gene>
<sequence length="312" mass="34351">MLTYQTQVPDIIFNIIVIARRNEVMQQLGPARPPPSIRKQHPARCVEPCFSPLSIQSYEQKMLRPAQQLNEAARFSPTFAAMPALILTKIVTWACLLCHLRNGTARSTLLNTSTPRTVTTKPAHFSGVYLADTDSQPNEVRNIQFVMDFSVLNVELLAAEVRFVISAAAALRRSAKTAYSACIKPCVGDELTWQSQPRESSKGDCGVVVENGLTTTFSTGSRIAHSSTPQPPWLPITTRPLVWTRRRIISCNTQQLADRKQPTAVQSTPRMAFSGKSDQSLARSSPSETRTRLRVQPATQDTGAGQNCACSP</sequence>
<reference evidence="2 3" key="1">
    <citation type="journal article" date="2014" name="PLoS Genet.">
        <title>The Genome of Spironucleus salmonicida Highlights a Fish Pathogen Adapted to Fluctuating Environments.</title>
        <authorList>
            <person name="Xu F."/>
            <person name="Jerlstrom-Hultqvist J."/>
            <person name="Einarsson E."/>
            <person name="Astvaldsson A."/>
            <person name="Svard S.G."/>
            <person name="Andersson J.O."/>
        </authorList>
    </citation>
    <scope>NUCLEOTIDE SEQUENCE [LARGE SCALE GENOMIC DNA]</scope>
    <source>
        <strain evidence="2 3">ATCC 50377</strain>
    </source>
</reference>
<organism evidence="2 3">
    <name type="scientific">Spironucleus salmonicida</name>
    <dbReference type="NCBI Taxonomy" id="348837"/>
    <lineage>
        <taxon>Eukaryota</taxon>
        <taxon>Metamonada</taxon>
        <taxon>Diplomonadida</taxon>
        <taxon>Hexamitidae</taxon>
        <taxon>Hexamitinae</taxon>
        <taxon>Spironucleus</taxon>
    </lineage>
</organism>
<feature type="region of interest" description="Disordered" evidence="1">
    <location>
        <begin position="255"/>
        <end position="312"/>
    </location>
</feature>
<evidence type="ECO:0000313" key="2">
    <source>
        <dbReference type="EMBL" id="KAH0575876.1"/>
    </source>
</evidence>
<feature type="compositionally biased region" description="Polar residues" evidence="1">
    <location>
        <begin position="297"/>
        <end position="312"/>
    </location>
</feature>
<evidence type="ECO:0000313" key="3">
    <source>
        <dbReference type="Proteomes" id="UP000018208"/>
    </source>
</evidence>
<dbReference type="RefSeq" id="XP_067766649.1">
    <property type="nucleotide sequence ID" value="XM_067905332.1"/>
</dbReference>
<proteinExistence type="predicted"/>
<dbReference type="Proteomes" id="UP000018208">
    <property type="component" value="Unassembled WGS sequence"/>
</dbReference>
<accession>A0A9P8LX59</accession>
<keyword evidence="3" id="KW-1185">Reference proteome</keyword>
<protein>
    <submittedName>
        <fullName evidence="2">Uncharacterized protein</fullName>
    </submittedName>
</protein>
<evidence type="ECO:0000256" key="1">
    <source>
        <dbReference type="SAM" id="MobiDB-lite"/>
    </source>
</evidence>
<dbReference type="EMBL" id="AUWU02000002">
    <property type="protein sequence ID" value="KAH0575876.1"/>
    <property type="molecule type" value="Genomic_DNA"/>
</dbReference>